<keyword evidence="1" id="KW-1133">Transmembrane helix</keyword>
<name>A0A2I0BAU9_9ASPA</name>
<keyword evidence="1" id="KW-0812">Transmembrane</keyword>
<gene>
    <name evidence="2" type="ORF">AXF42_Ash011518</name>
</gene>
<dbReference type="AlphaFoldDB" id="A0A2I0BAU9"/>
<keyword evidence="1" id="KW-0472">Membrane</keyword>
<dbReference type="Proteomes" id="UP000236161">
    <property type="component" value="Unassembled WGS sequence"/>
</dbReference>
<proteinExistence type="predicted"/>
<dbReference type="OrthoDB" id="1430219at2759"/>
<evidence type="ECO:0000256" key="1">
    <source>
        <dbReference type="SAM" id="Phobius"/>
    </source>
</evidence>
<evidence type="ECO:0000313" key="2">
    <source>
        <dbReference type="EMBL" id="PKA64916.1"/>
    </source>
</evidence>
<protein>
    <submittedName>
        <fullName evidence="2">Uncharacterized protein</fullName>
    </submittedName>
</protein>
<feature type="transmembrane region" description="Helical" evidence="1">
    <location>
        <begin position="68"/>
        <end position="88"/>
    </location>
</feature>
<reference evidence="2 3" key="1">
    <citation type="journal article" date="2017" name="Nature">
        <title>The Apostasia genome and the evolution of orchids.</title>
        <authorList>
            <person name="Zhang G.Q."/>
            <person name="Liu K.W."/>
            <person name="Li Z."/>
            <person name="Lohaus R."/>
            <person name="Hsiao Y.Y."/>
            <person name="Niu S.C."/>
            <person name="Wang J.Y."/>
            <person name="Lin Y.C."/>
            <person name="Xu Q."/>
            <person name="Chen L.J."/>
            <person name="Yoshida K."/>
            <person name="Fujiwara S."/>
            <person name="Wang Z.W."/>
            <person name="Zhang Y.Q."/>
            <person name="Mitsuda N."/>
            <person name="Wang M."/>
            <person name="Liu G.H."/>
            <person name="Pecoraro L."/>
            <person name="Huang H.X."/>
            <person name="Xiao X.J."/>
            <person name="Lin M."/>
            <person name="Wu X.Y."/>
            <person name="Wu W.L."/>
            <person name="Chen Y.Y."/>
            <person name="Chang S.B."/>
            <person name="Sakamoto S."/>
            <person name="Ohme-Takagi M."/>
            <person name="Yagi M."/>
            <person name="Zeng S.J."/>
            <person name="Shen C.Y."/>
            <person name="Yeh C.M."/>
            <person name="Luo Y.B."/>
            <person name="Tsai W.C."/>
            <person name="Van de Peer Y."/>
            <person name="Liu Z.J."/>
        </authorList>
    </citation>
    <scope>NUCLEOTIDE SEQUENCE [LARGE SCALE GENOMIC DNA]</scope>
    <source>
        <strain evidence="3">cv. Shenzhen</strain>
        <tissue evidence="2">Stem</tissue>
    </source>
</reference>
<keyword evidence="3" id="KW-1185">Reference proteome</keyword>
<sequence>MSPYSFVFGKAYHLPVELEHRAYWATKFLNFDMHAMGEQRLLELNELEEFRLQAYENARLYKERTKICMVKILLFVILILDKKFYFIILD</sequence>
<accession>A0A2I0BAU9</accession>
<dbReference type="EMBL" id="KZ451899">
    <property type="protein sequence ID" value="PKA64916.1"/>
    <property type="molecule type" value="Genomic_DNA"/>
</dbReference>
<evidence type="ECO:0000313" key="3">
    <source>
        <dbReference type="Proteomes" id="UP000236161"/>
    </source>
</evidence>
<organism evidence="2 3">
    <name type="scientific">Apostasia shenzhenica</name>
    <dbReference type="NCBI Taxonomy" id="1088818"/>
    <lineage>
        <taxon>Eukaryota</taxon>
        <taxon>Viridiplantae</taxon>
        <taxon>Streptophyta</taxon>
        <taxon>Embryophyta</taxon>
        <taxon>Tracheophyta</taxon>
        <taxon>Spermatophyta</taxon>
        <taxon>Magnoliopsida</taxon>
        <taxon>Liliopsida</taxon>
        <taxon>Asparagales</taxon>
        <taxon>Orchidaceae</taxon>
        <taxon>Apostasioideae</taxon>
        <taxon>Apostasia</taxon>
    </lineage>
</organism>